<dbReference type="OMA" id="HSYLTHD"/>
<dbReference type="PROSITE" id="PS50171">
    <property type="entry name" value="ZF_MATRIN"/>
    <property type="match status" value="1"/>
</dbReference>
<evidence type="ECO:0000256" key="3">
    <source>
        <dbReference type="ARBA" id="ARBA00022771"/>
    </source>
</evidence>
<dbReference type="InterPro" id="IPR017340">
    <property type="entry name" value="U1_snRNP-C"/>
</dbReference>
<evidence type="ECO:0000256" key="7">
    <source>
        <dbReference type="ARBA" id="ARBA00023274"/>
    </source>
</evidence>
<dbReference type="SMART" id="SM00451">
    <property type="entry name" value="ZnF_U1"/>
    <property type="match status" value="1"/>
</dbReference>
<keyword evidence="4" id="KW-0862">Zinc</keyword>
<dbReference type="GeneID" id="4618646"/>
<dbReference type="GO" id="GO:0000395">
    <property type="term" value="P:mRNA 5'-splice site recognition"/>
    <property type="evidence" value="ECO:0000318"/>
    <property type="project" value="GO_Central"/>
</dbReference>
<evidence type="ECO:0000256" key="5">
    <source>
        <dbReference type="ARBA" id="ARBA00022884"/>
    </source>
</evidence>
<evidence type="ECO:0000256" key="6">
    <source>
        <dbReference type="ARBA" id="ARBA00023242"/>
    </source>
</evidence>
<evidence type="ECO:0000256" key="2">
    <source>
        <dbReference type="ARBA" id="ARBA00022723"/>
    </source>
</evidence>
<dbReference type="HOGENOM" id="CLU_104749_0_0_1"/>
<dbReference type="InterPro" id="IPR003604">
    <property type="entry name" value="Matrin/U1-like-C_Znf_C2H2"/>
</dbReference>
<dbReference type="GO" id="GO:0005685">
    <property type="term" value="C:U1 snRNP"/>
    <property type="evidence" value="ECO:0000318"/>
    <property type="project" value="GO_Central"/>
</dbReference>
<keyword evidence="6" id="KW-0539">Nucleus</keyword>
<dbReference type="GO" id="GO:0008270">
    <property type="term" value="F:zinc ion binding"/>
    <property type="evidence" value="ECO:0007669"/>
    <property type="project" value="UniProtKB-KW"/>
</dbReference>
<feature type="domain" description="Matrin-type" evidence="8">
    <location>
        <begin position="4"/>
        <end position="36"/>
    </location>
</feature>
<dbReference type="EMBL" id="AE016814">
    <property type="protein sequence ID" value="AAS50508.1"/>
    <property type="molecule type" value="Genomic_DNA"/>
</dbReference>
<dbReference type="InterPro" id="IPR013085">
    <property type="entry name" value="U1-CZ_Znf_C2H2"/>
</dbReference>
<dbReference type="OrthoDB" id="76567at2759"/>
<organism evidence="9 10">
    <name type="scientific">Eremothecium gossypii (strain ATCC 10895 / CBS 109.51 / FGSC 9923 / NRRL Y-1056)</name>
    <name type="common">Yeast</name>
    <name type="synonym">Ashbya gossypii</name>
    <dbReference type="NCBI Taxonomy" id="284811"/>
    <lineage>
        <taxon>Eukaryota</taxon>
        <taxon>Fungi</taxon>
        <taxon>Dikarya</taxon>
        <taxon>Ascomycota</taxon>
        <taxon>Saccharomycotina</taxon>
        <taxon>Saccharomycetes</taxon>
        <taxon>Saccharomycetales</taxon>
        <taxon>Saccharomycetaceae</taxon>
        <taxon>Eremothecium</taxon>
    </lineage>
</organism>
<reference evidence="10" key="2">
    <citation type="journal article" date="2013" name="G3 (Bethesda)">
        <title>Genomes of Ashbya fungi isolated from insects reveal four mating-type loci, numerous translocations, lack of transposons, and distinct gene duplications.</title>
        <authorList>
            <person name="Dietrich F.S."/>
            <person name="Voegeli S."/>
            <person name="Kuo S."/>
            <person name="Philippsen P."/>
        </authorList>
    </citation>
    <scope>GENOME REANNOTATION</scope>
    <source>
        <strain evidence="10">ATCC 10895 / CBS 109.51 / FGSC 9923 / NRRL Y-1056</strain>
    </source>
</reference>
<keyword evidence="10" id="KW-1185">Reference proteome</keyword>
<evidence type="ECO:0000313" key="10">
    <source>
        <dbReference type="Proteomes" id="UP000000591"/>
    </source>
</evidence>
<dbReference type="KEGG" id="ago:AGOS_AAR142C"/>
<keyword evidence="3" id="KW-0863">Zinc-finger</keyword>
<protein>
    <submittedName>
        <fullName evidence="9">AAR142Cp</fullName>
    </submittedName>
</protein>
<dbReference type="AlphaFoldDB" id="Q75ED9"/>
<dbReference type="FunCoup" id="Q75ED9">
    <property type="interactions" value="185"/>
</dbReference>
<keyword evidence="2" id="KW-0479">Metal-binding</keyword>
<dbReference type="Pfam" id="PF06220">
    <property type="entry name" value="zf-U1"/>
    <property type="match status" value="1"/>
</dbReference>
<evidence type="ECO:0000256" key="4">
    <source>
        <dbReference type="ARBA" id="ARBA00022833"/>
    </source>
</evidence>
<dbReference type="STRING" id="284811.Q75ED9"/>
<keyword evidence="5" id="KW-0694">RNA-binding</keyword>
<dbReference type="PANTHER" id="PTHR31148">
    <property type="entry name" value="U1 SMALL NUCLEAR RIBONUCLEOPROTEIN C"/>
    <property type="match status" value="1"/>
</dbReference>
<evidence type="ECO:0000256" key="1">
    <source>
        <dbReference type="ARBA" id="ARBA00004123"/>
    </source>
</evidence>
<proteinExistence type="predicted"/>
<dbReference type="SUPFAM" id="SSF57667">
    <property type="entry name" value="beta-beta-alpha zinc fingers"/>
    <property type="match status" value="1"/>
</dbReference>
<dbReference type="InterPro" id="IPR000690">
    <property type="entry name" value="Matrin/U1-C_Znf_C2H2"/>
</dbReference>
<sequence>MARYYCDYCHAYLTHDSLSVRKSHLIGKNHIRLTADYYYNKAQQQAKPFLFPKVRSRPQGGIQLPAQRRTLHCETNRVKRQRRLIHQVAPAATPLRELYAHSPGFHKVFTPECRLDVGDTLRVSKLPQRANQKVKTAAPAAGRSEVYAPRYAANPVLPPPSALTLWGGNISNNSNIYAADETLLRTVSKVREKLTSSRTEKVGRTMQSIRRH</sequence>
<dbReference type="InParanoid" id="Q75ED9"/>
<dbReference type="RefSeq" id="NP_982684.1">
    <property type="nucleotide sequence ID" value="NM_208037.1"/>
</dbReference>
<dbReference type="Proteomes" id="UP000000591">
    <property type="component" value="Chromosome I"/>
</dbReference>
<accession>Q75ED9</accession>
<dbReference type="GO" id="GO:0030627">
    <property type="term" value="F:pre-mRNA 5'-splice site binding"/>
    <property type="evidence" value="ECO:0000318"/>
    <property type="project" value="GO_Central"/>
</dbReference>
<dbReference type="eggNOG" id="KOG3454">
    <property type="taxonomic scope" value="Eukaryota"/>
</dbReference>
<dbReference type="InterPro" id="IPR036236">
    <property type="entry name" value="Znf_C2H2_sf"/>
</dbReference>
<dbReference type="PANTHER" id="PTHR31148:SF1">
    <property type="entry name" value="U1 SMALL NUCLEAR RIBONUCLEOPROTEIN C"/>
    <property type="match status" value="1"/>
</dbReference>
<name>Q75ED9_EREGS</name>
<comment type="subcellular location">
    <subcellularLocation>
        <location evidence="1">Nucleus</location>
    </subcellularLocation>
</comment>
<gene>
    <name evidence="9" type="ORF">AGOS_AAR142C</name>
</gene>
<reference evidence="9 10" key="1">
    <citation type="journal article" date="2004" name="Science">
        <title>The Ashbya gossypii genome as a tool for mapping the ancient Saccharomyces cerevisiae genome.</title>
        <authorList>
            <person name="Dietrich F.S."/>
            <person name="Voegeli S."/>
            <person name="Brachat S."/>
            <person name="Lerch A."/>
            <person name="Gates K."/>
            <person name="Steiner S."/>
            <person name="Mohr C."/>
            <person name="Pohlmann R."/>
            <person name="Luedi P."/>
            <person name="Choi S."/>
            <person name="Wing R.A."/>
            <person name="Flavier A."/>
            <person name="Gaffney T.D."/>
            <person name="Philippsen P."/>
        </authorList>
    </citation>
    <scope>NUCLEOTIDE SEQUENCE [LARGE SCALE GENOMIC DNA]</scope>
    <source>
        <strain evidence="10">ATCC 10895 / CBS 109.51 / FGSC 9923 / NRRL Y-1056</strain>
    </source>
</reference>
<keyword evidence="7" id="KW-0687">Ribonucleoprotein</keyword>
<evidence type="ECO:0000313" key="9">
    <source>
        <dbReference type="EMBL" id="AAS50508.1"/>
    </source>
</evidence>
<dbReference type="Gene3D" id="3.30.160.60">
    <property type="entry name" value="Classic Zinc Finger"/>
    <property type="match status" value="1"/>
</dbReference>
<evidence type="ECO:0000259" key="8">
    <source>
        <dbReference type="PROSITE" id="PS50171"/>
    </source>
</evidence>